<proteinExistence type="predicted"/>
<evidence type="ECO:0000313" key="3">
    <source>
        <dbReference type="EMBL" id="RUO77534.1"/>
    </source>
</evidence>
<dbReference type="PANTHER" id="PTHR33121:SF19">
    <property type="entry name" value="CYCLIC DI-GMP PHOSPHODIESTERASE PA2567"/>
    <property type="match status" value="1"/>
</dbReference>
<dbReference type="Pfam" id="PF00563">
    <property type="entry name" value="EAL"/>
    <property type="match status" value="1"/>
</dbReference>
<evidence type="ECO:0000313" key="4">
    <source>
        <dbReference type="Proteomes" id="UP000287908"/>
    </source>
</evidence>
<dbReference type="InterPro" id="IPR003018">
    <property type="entry name" value="GAF"/>
</dbReference>
<dbReference type="SMART" id="SM00052">
    <property type="entry name" value="EAL"/>
    <property type="match status" value="1"/>
</dbReference>
<dbReference type="PROSITE" id="PS50887">
    <property type="entry name" value="GGDEF"/>
    <property type="match status" value="1"/>
</dbReference>
<gene>
    <name evidence="3" type="ORF">CWI81_03385</name>
</gene>
<name>A0A432ZI19_9GAMM</name>
<dbReference type="SUPFAM" id="SSF55781">
    <property type="entry name" value="GAF domain-like"/>
    <property type="match status" value="1"/>
</dbReference>
<dbReference type="Gene3D" id="3.30.450.40">
    <property type="match status" value="1"/>
</dbReference>
<protein>
    <submittedName>
        <fullName evidence="3">Sensor domain-containing phosphodiesterase</fullName>
    </submittedName>
</protein>
<feature type="domain" description="GGDEF" evidence="2">
    <location>
        <begin position="189"/>
        <end position="320"/>
    </location>
</feature>
<dbReference type="AlphaFoldDB" id="A0A432ZI19"/>
<dbReference type="InterPro" id="IPR000160">
    <property type="entry name" value="GGDEF_dom"/>
</dbReference>
<dbReference type="InterPro" id="IPR050706">
    <property type="entry name" value="Cyclic-di-GMP_PDE-like"/>
</dbReference>
<dbReference type="InterPro" id="IPR001633">
    <property type="entry name" value="EAL_dom"/>
</dbReference>
<dbReference type="SUPFAM" id="SSF141868">
    <property type="entry name" value="EAL domain-like"/>
    <property type="match status" value="1"/>
</dbReference>
<dbReference type="SMART" id="SM00065">
    <property type="entry name" value="GAF"/>
    <property type="match status" value="1"/>
</dbReference>
<organism evidence="3 4">
    <name type="scientific">Idiomarina seosinensis</name>
    <dbReference type="NCBI Taxonomy" id="281739"/>
    <lineage>
        <taxon>Bacteria</taxon>
        <taxon>Pseudomonadati</taxon>
        <taxon>Pseudomonadota</taxon>
        <taxon>Gammaproteobacteria</taxon>
        <taxon>Alteromonadales</taxon>
        <taxon>Idiomarinaceae</taxon>
        <taxon>Idiomarina</taxon>
    </lineage>
</organism>
<dbReference type="Pfam" id="PF01590">
    <property type="entry name" value="GAF"/>
    <property type="match status" value="1"/>
</dbReference>
<reference evidence="3 4" key="1">
    <citation type="journal article" date="2011" name="Front. Microbiol.">
        <title>Genomic signatures of strain selection and enhancement in Bacillus atrophaeus var. globigii, a historical biowarfare simulant.</title>
        <authorList>
            <person name="Gibbons H.S."/>
            <person name="Broomall S.M."/>
            <person name="McNew L.A."/>
            <person name="Daligault H."/>
            <person name="Chapman C."/>
            <person name="Bruce D."/>
            <person name="Karavis M."/>
            <person name="Krepps M."/>
            <person name="McGregor P.A."/>
            <person name="Hong C."/>
            <person name="Park K.H."/>
            <person name="Akmal A."/>
            <person name="Feldman A."/>
            <person name="Lin J.S."/>
            <person name="Chang W.E."/>
            <person name="Higgs B.W."/>
            <person name="Demirev P."/>
            <person name="Lindquist J."/>
            <person name="Liem A."/>
            <person name="Fochler E."/>
            <person name="Read T.D."/>
            <person name="Tapia R."/>
            <person name="Johnson S."/>
            <person name="Bishop-Lilly K.A."/>
            <person name="Detter C."/>
            <person name="Han C."/>
            <person name="Sozhamannan S."/>
            <person name="Rosenzweig C.N."/>
            <person name="Skowronski E.W."/>
        </authorList>
    </citation>
    <scope>NUCLEOTIDE SEQUENCE [LARGE SCALE GENOMIC DNA]</scope>
    <source>
        <strain evidence="3 4">CL-SP19</strain>
    </source>
</reference>
<sequence>MLQDYERKRLATLRQLNLLDTSPSESFDRITRMASKLFDLPIAAVSLTDQDRQWFKSRIGVEHIEIPRFKACCGEVADTADLLVVPDLLQSTQYQDSVLAESGVRFYAGAPLTTRDGYTLGSMCVLGNEPRQITEDERALLQDMAAMVMDQIELQHAFGRVDPVTGLPNRNQFIEDIEDLKRDKSGLRYALHVDLFDENQIRSLQRVVGLPSLDNLAREVADYLKQRLQNRERLYYIGGCEYLYLLDGNDEDINDKAQALWQLVSDVVLDESSPLLHTPVIGIAPFELSDAVGADIIRTVHSASQDARHTGEDVVLYSQQLDAEHRRRFTILHDFRQALDSDNQLYLHFQPRLNLSNNKCQSVEALIRWQHPTLGVISPAEFVPLVENTSLVREMTDWVLQRCIEQINLWHQQGCSLQIAMNISGSNLDEAGFAQRILSALQEAGIETRWFELELTESAIVSHSKQAMKQLQALADAGVSIAIDDFGTGYNTLTYLQEVPAHVVKIDRAFVFNLEQGPRNQAIVNAMVNMAQKLGYRVVAEGVESEQSCEYLRTIGCDEIQGYWYSKPSPANECCALATN</sequence>
<dbReference type="Proteomes" id="UP000287908">
    <property type="component" value="Unassembled WGS sequence"/>
</dbReference>
<dbReference type="RefSeq" id="WP_126783805.1">
    <property type="nucleotide sequence ID" value="NZ_PIQF01000001.1"/>
</dbReference>
<dbReference type="GO" id="GO:0071111">
    <property type="term" value="F:cyclic-guanylate-specific phosphodiesterase activity"/>
    <property type="evidence" value="ECO:0007669"/>
    <property type="project" value="InterPro"/>
</dbReference>
<dbReference type="CDD" id="cd01948">
    <property type="entry name" value="EAL"/>
    <property type="match status" value="1"/>
</dbReference>
<dbReference type="PROSITE" id="PS50883">
    <property type="entry name" value="EAL"/>
    <property type="match status" value="1"/>
</dbReference>
<dbReference type="InterPro" id="IPR029787">
    <property type="entry name" value="Nucleotide_cyclase"/>
</dbReference>
<dbReference type="InterPro" id="IPR035919">
    <property type="entry name" value="EAL_sf"/>
</dbReference>
<evidence type="ECO:0000259" key="1">
    <source>
        <dbReference type="PROSITE" id="PS50883"/>
    </source>
</evidence>
<dbReference type="OrthoDB" id="9804951at2"/>
<dbReference type="EMBL" id="PIQF01000001">
    <property type="protein sequence ID" value="RUO77534.1"/>
    <property type="molecule type" value="Genomic_DNA"/>
</dbReference>
<dbReference type="Pfam" id="PF00990">
    <property type="entry name" value="GGDEF"/>
    <property type="match status" value="1"/>
</dbReference>
<dbReference type="Gene3D" id="3.30.70.270">
    <property type="match status" value="1"/>
</dbReference>
<accession>A0A432ZI19</accession>
<dbReference type="InterPro" id="IPR029016">
    <property type="entry name" value="GAF-like_dom_sf"/>
</dbReference>
<dbReference type="Gene3D" id="3.20.20.450">
    <property type="entry name" value="EAL domain"/>
    <property type="match status" value="1"/>
</dbReference>
<keyword evidence="4" id="KW-1185">Reference proteome</keyword>
<evidence type="ECO:0000259" key="2">
    <source>
        <dbReference type="PROSITE" id="PS50887"/>
    </source>
</evidence>
<dbReference type="PANTHER" id="PTHR33121">
    <property type="entry name" value="CYCLIC DI-GMP PHOSPHODIESTERASE PDEF"/>
    <property type="match status" value="1"/>
</dbReference>
<dbReference type="SUPFAM" id="SSF55073">
    <property type="entry name" value="Nucleotide cyclase"/>
    <property type="match status" value="1"/>
</dbReference>
<feature type="domain" description="EAL" evidence="1">
    <location>
        <begin position="328"/>
        <end position="580"/>
    </location>
</feature>
<dbReference type="InterPro" id="IPR043128">
    <property type="entry name" value="Rev_trsase/Diguanyl_cyclase"/>
</dbReference>
<dbReference type="SMART" id="SM00267">
    <property type="entry name" value="GGDEF"/>
    <property type="match status" value="1"/>
</dbReference>
<comment type="caution">
    <text evidence="3">The sequence shown here is derived from an EMBL/GenBank/DDBJ whole genome shotgun (WGS) entry which is preliminary data.</text>
</comment>